<evidence type="ECO:0000313" key="12">
    <source>
        <dbReference type="Proteomes" id="UP000058857"/>
    </source>
</evidence>
<evidence type="ECO:0000259" key="10">
    <source>
        <dbReference type="Pfam" id="PF01909"/>
    </source>
</evidence>
<gene>
    <name evidence="11" type="ORF">LBBP_01658</name>
</gene>
<evidence type="ECO:0000256" key="9">
    <source>
        <dbReference type="ARBA" id="ARBA00038276"/>
    </source>
</evidence>
<dbReference type="InterPro" id="IPR043519">
    <property type="entry name" value="NT_sf"/>
</dbReference>
<evidence type="ECO:0000256" key="5">
    <source>
        <dbReference type="ARBA" id="ARBA00022723"/>
    </source>
</evidence>
<feature type="domain" description="Polymerase nucleotidyl transferase" evidence="10">
    <location>
        <begin position="20"/>
        <end position="101"/>
    </location>
</feature>
<evidence type="ECO:0000313" key="11">
    <source>
        <dbReference type="EMBL" id="ALO25945.1"/>
    </source>
</evidence>
<keyword evidence="4" id="KW-0548">Nucleotidyltransferase</keyword>
<reference evidence="11 12" key="1">
    <citation type="journal article" date="2015" name="PLoS Negl. Trop. Dis.">
        <title>Distribution of Plasmids in Distinct Leptospira Pathogenic Species.</title>
        <authorList>
            <person name="Wang Y."/>
            <person name="Zhuang X."/>
            <person name="Zhong Y."/>
            <person name="Zhang C."/>
            <person name="Zhang Y."/>
            <person name="Zeng L."/>
            <person name="Zhu Y."/>
            <person name="He P."/>
            <person name="Dong K."/>
            <person name="Pal U."/>
            <person name="Guo X."/>
            <person name="Qin J."/>
        </authorList>
    </citation>
    <scope>NUCLEOTIDE SEQUENCE [LARGE SCALE GENOMIC DNA]</scope>
    <source>
        <strain evidence="11 12">56604</strain>
    </source>
</reference>
<comment type="similarity">
    <text evidence="9">Belongs to the MntA antitoxin family.</text>
</comment>
<keyword evidence="2" id="KW-1277">Toxin-antitoxin system</keyword>
<dbReference type="InterPro" id="IPR052038">
    <property type="entry name" value="Type-VII_TA_antitoxin"/>
</dbReference>
<dbReference type="AlphaFoldDB" id="A0A0E3B1R6"/>
<keyword evidence="8" id="KW-0460">Magnesium</keyword>
<accession>A0A0E3B1R6</accession>
<dbReference type="EMBL" id="CP012029">
    <property type="protein sequence ID" value="ALO25945.1"/>
    <property type="molecule type" value="Genomic_DNA"/>
</dbReference>
<evidence type="ECO:0000256" key="1">
    <source>
        <dbReference type="ARBA" id="ARBA00001946"/>
    </source>
</evidence>
<evidence type="ECO:0000256" key="2">
    <source>
        <dbReference type="ARBA" id="ARBA00022649"/>
    </source>
</evidence>
<dbReference type="PANTHER" id="PTHR33571:SF14">
    <property type="entry name" value="PROTEIN ADENYLYLTRANSFERASE MJ0435-RELATED"/>
    <property type="match status" value="1"/>
</dbReference>
<name>A0A0E3B1R6_LEPBO</name>
<keyword evidence="6" id="KW-0547">Nucleotide-binding</keyword>
<keyword evidence="7" id="KW-0067">ATP-binding</keyword>
<dbReference type="PATRIC" id="fig|280505.15.peg.1622"/>
<evidence type="ECO:0000256" key="7">
    <source>
        <dbReference type="ARBA" id="ARBA00022840"/>
    </source>
</evidence>
<dbReference type="Gene3D" id="3.30.460.10">
    <property type="entry name" value="Beta Polymerase, domain 2"/>
    <property type="match status" value="1"/>
</dbReference>
<dbReference type="RefSeq" id="WP_002731154.1">
    <property type="nucleotide sequence ID" value="NZ_CP012029.1"/>
</dbReference>
<comment type="cofactor">
    <cofactor evidence="1">
        <name>Mg(2+)</name>
        <dbReference type="ChEBI" id="CHEBI:18420"/>
    </cofactor>
</comment>
<evidence type="ECO:0000256" key="6">
    <source>
        <dbReference type="ARBA" id="ARBA00022741"/>
    </source>
</evidence>
<dbReference type="PANTHER" id="PTHR33571">
    <property type="entry name" value="SSL8005 PROTEIN"/>
    <property type="match status" value="1"/>
</dbReference>
<dbReference type="GO" id="GO:0016779">
    <property type="term" value="F:nucleotidyltransferase activity"/>
    <property type="evidence" value="ECO:0007669"/>
    <property type="project" value="UniProtKB-KW"/>
</dbReference>
<protein>
    <submittedName>
        <fullName evidence="11">Nucleotidyltransferase domain protein</fullName>
    </submittedName>
</protein>
<evidence type="ECO:0000256" key="4">
    <source>
        <dbReference type="ARBA" id="ARBA00022695"/>
    </source>
</evidence>
<dbReference type="GO" id="GO:0046872">
    <property type="term" value="F:metal ion binding"/>
    <property type="evidence" value="ECO:0007669"/>
    <property type="project" value="UniProtKB-KW"/>
</dbReference>
<dbReference type="Proteomes" id="UP000058857">
    <property type="component" value="Chromosome 1"/>
</dbReference>
<dbReference type="GO" id="GO:0005524">
    <property type="term" value="F:ATP binding"/>
    <property type="evidence" value="ECO:0007669"/>
    <property type="project" value="UniProtKB-KW"/>
</dbReference>
<dbReference type="GeneID" id="61174439"/>
<evidence type="ECO:0000256" key="8">
    <source>
        <dbReference type="ARBA" id="ARBA00022842"/>
    </source>
</evidence>
<evidence type="ECO:0000256" key="3">
    <source>
        <dbReference type="ARBA" id="ARBA00022679"/>
    </source>
</evidence>
<dbReference type="Pfam" id="PF01909">
    <property type="entry name" value="NTP_transf_2"/>
    <property type="match status" value="1"/>
</dbReference>
<dbReference type="SUPFAM" id="SSF81301">
    <property type="entry name" value="Nucleotidyltransferase"/>
    <property type="match status" value="1"/>
</dbReference>
<keyword evidence="3 11" id="KW-0808">Transferase</keyword>
<keyword evidence="5" id="KW-0479">Metal-binding</keyword>
<proteinExistence type="inferred from homology"/>
<dbReference type="CDD" id="cd05403">
    <property type="entry name" value="NT_KNTase_like"/>
    <property type="match status" value="1"/>
</dbReference>
<sequence length="104" mass="11687">MVTVEFLDKTTIEKSLKGYKKELDILGVKAIRLFGSVARKEANSKSDIDFLVTFKDGMKTFDNYINLTFLLEDLFTAKVDLLTSDSISGSIKKSVEQESILIEV</sequence>
<organism evidence="11">
    <name type="scientific">Leptospira borgpetersenii serovar Ballum</name>
    <dbReference type="NCBI Taxonomy" id="280505"/>
    <lineage>
        <taxon>Bacteria</taxon>
        <taxon>Pseudomonadati</taxon>
        <taxon>Spirochaetota</taxon>
        <taxon>Spirochaetia</taxon>
        <taxon>Leptospirales</taxon>
        <taxon>Leptospiraceae</taxon>
        <taxon>Leptospira</taxon>
    </lineage>
</organism>
<dbReference type="InterPro" id="IPR002934">
    <property type="entry name" value="Polymerase_NTP_transf_dom"/>
</dbReference>